<proteinExistence type="predicted"/>
<dbReference type="GO" id="GO:0004803">
    <property type="term" value="F:transposase activity"/>
    <property type="evidence" value="ECO:0007669"/>
    <property type="project" value="InterPro"/>
</dbReference>
<dbReference type="InterPro" id="IPR036388">
    <property type="entry name" value="WH-like_DNA-bd_sf"/>
</dbReference>
<dbReference type="Pfam" id="PF01527">
    <property type="entry name" value="HTH_Tnp_1"/>
    <property type="match status" value="1"/>
</dbReference>
<protein>
    <recommendedName>
        <fullName evidence="2">Transposase</fullName>
    </recommendedName>
</protein>
<name>A0A644VY02_9ZZZZ</name>
<dbReference type="EMBL" id="VSSQ01000503">
    <property type="protein sequence ID" value="MPL96299.1"/>
    <property type="molecule type" value="Genomic_DNA"/>
</dbReference>
<dbReference type="InterPro" id="IPR009057">
    <property type="entry name" value="Homeodomain-like_sf"/>
</dbReference>
<dbReference type="SUPFAM" id="SSF46689">
    <property type="entry name" value="Homeodomain-like"/>
    <property type="match status" value="1"/>
</dbReference>
<sequence>MNRERRSFSPEDRLSILQEVSKEGQTQTCRKYNIAPSLFVRWKKKYLSQGYAVLKPAYKRVDPAIRDLEEENERLKKIIARQALELEVKSELLKKTSFQIKTRR</sequence>
<dbReference type="Gene3D" id="1.10.10.10">
    <property type="entry name" value="Winged helix-like DNA-binding domain superfamily/Winged helix DNA-binding domain"/>
    <property type="match status" value="1"/>
</dbReference>
<accession>A0A644VY02</accession>
<evidence type="ECO:0000313" key="1">
    <source>
        <dbReference type="EMBL" id="MPL96299.1"/>
    </source>
</evidence>
<dbReference type="AlphaFoldDB" id="A0A644VY02"/>
<gene>
    <name evidence="1" type="ORF">SDC9_42474</name>
</gene>
<dbReference type="GO" id="GO:0006313">
    <property type="term" value="P:DNA transposition"/>
    <property type="evidence" value="ECO:0007669"/>
    <property type="project" value="InterPro"/>
</dbReference>
<dbReference type="InterPro" id="IPR002514">
    <property type="entry name" value="Transposase_8"/>
</dbReference>
<reference evidence="1" key="1">
    <citation type="submission" date="2019-08" db="EMBL/GenBank/DDBJ databases">
        <authorList>
            <person name="Kucharzyk K."/>
            <person name="Murdoch R.W."/>
            <person name="Higgins S."/>
            <person name="Loffler F."/>
        </authorList>
    </citation>
    <scope>NUCLEOTIDE SEQUENCE</scope>
</reference>
<comment type="caution">
    <text evidence="1">The sequence shown here is derived from an EMBL/GenBank/DDBJ whole genome shotgun (WGS) entry which is preliminary data.</text>
</comment>
<evidence type="ECO:0008006" key="2">
    <source>
        <dbReference type="Google" id="ProtNLM"/>
    </source>
</evidence>
<dbReference type="GO" id="GO:0003677">
    <property type="term" value="F:DNA binding"/>
    <property type="evidence" value="ECO:0007669"/>
    <property type="project" value="InterPro"/>
</dbReference>
<organism evidence="1">
    <name type="scientific">bioreactor metagenome</name>
    <dbReference type="NCBI Taxonomy" id="1076179"/>
    <lineage>
        <taxon>unclassified sequences</taxon>
        <taxon>metagenomes</taxon>
        <taxon>ecological metagenomes</taxon>
    </lineage>
</organism>